<reference evidence="4 5" key="1">
    <citation type="journal article" date="2020" name="Genes (Basel)">
        <title>Genomic Comparison of Insect Gut Symbionts from Divergent Burkholderia Subclades.</title>
        <authorList>
            <person name="Takeshita K."/>
            <person name="Kikuchi Y."/>
        </authorList>
    </citation>
    <scope>NUCLEOTIDE SEQUENCE [LARGE SCALE GENOMIC DNA]</scope>
    <source>
        <strain evidence="4 5">PGU16</strain>
    </source>
</reference>
<proteinExistence type="predicted"/>
<dbReference type="InterPro" id="IPR007921">
    <property type="entry name" value="CHAP_dom"/>
</dbReference>
<dbReference type="InterPro" id="IPR018392">
    <property type="entry name" value="LysM"/>
</dbReference>
<name>A0A7I8BHN1_9BURK</name>
<dbReference type="NCBIfam" id="TIGR02594">
    <property type="entry name" value="TIGR02594 family protein"/>
    <property type="match status" value="1"/>
</dbReference>
<dbReference type="SMART" id="SM00257">
    <property type="entry name" value="LysM"/>
    <property type="match status" value="1"/>
</dbReference>
<feature type="compositionally biased region" description="Low complexity" evidence="2">
    <location>
        <begin position="392"/>
        <end position="427"/>
    </location>
</feature>
<dbReference type="Pfam" id="PF05257">
    <property type="entry name" value="CHAP"/>
    <property type="match status" value="1"/>
</dbReference>
<keyword evidence="1" id="KW-0378">Hydrolase</keyword>
<evidence type="ECO:0000256" key="1">
    <source>
        <dbReference type="ARBA" id="ARBA00022801"/>
    </source>
</evidence>
<gene>
    <name evidence="4" type="ORF">PPGU16_07770</name>
</gene>
<dbReference type="EMBL" id="AP023174">
    <property type="protein sequence ID" value="BCF87710.1"/>
    <property type="molecule type" value="Genomic_DNA"/>
</dbReference>
<dbReference type="GO" id="GO:0016787">
    <property type="term" value="F:hydrolase activity"/>
    <property type="evidence" value="ECO:0007669"/>
    <property type="project" value="UniProtKB-KW"/>
</dbReference>
<dbReference type="SUPFAM" id="SSF54106">
    <property type="entry name" value="LysM domain"/>
    <property type="match status" value="1"/>
</dbReference>
<evidence type="ECO:0000313" key="5">
    <source>
        <dbReference type="Proteomes" id="UP000510888"/>
    </source>
</evidence>
<keyword evidence="5" id="KW-1185">Reference proteome</keyword>
<evidence type="ECO:0000313" key="4">
    <source>
        <dbReference type="EMBL" id="BCF87710.1"/>
    </source>
</evidence>
<organism evidence="4 5">
    <name type="scientific">Paraburkholderia largidicola</name>
    <dbReference type="NCBI Taxonomy" id="3014751"/>
    <lineage>
        <taxon>Bacteria</taxon>
        <taxon>Pseudomonadati</taxon>
        <taxon>Pseudomonadota</taxon>
        <taxon>Betaproteobacteria</taxon>
        <taxon>Burkholderiales</taxon>
        <taxon>Burkholderiaceae</taxon>
        <taxon>Paraburkholderia</taxon>
    </lineage>
</organism>
<dbReference type="KEGG" id="plad:PPGU16_07770"/>
<evidence type="ECO:0000259" key="3">
    <source>
        <dbReference type="PROSITE" id="PS51782"/>
    </source>
</evidence>
<dbReference type="InterPro" id="IPR013423">
    <property type="entry name" value="CHP02594"/>
</dbReference>
<dbReference type="Proteomes" id="UP000510888">
    <property type="component" value="Chromosome 1"/>
</dbReference>
<dbReference type="Pfam" id="PF01476">
    <property type="entry name" value="LysM"/>
    <property type="match status" value="1"/>
</dbReference>
<dbReference type="RefSeq" id="WP_180721794.1">
    <property type="nucleotide sequence ID" value="NZ_AP023174.1"/>
</dbReference>
<feature type="region of interest" description="Disordered" evidence="2">
    <location>
        <begin position="315"/>
        <end position="362"/>
    </location>
</feature>
<feature type="compositionally biased region" description="Polar residues" evidence="2">
    <location>
        <begin position="319"/>
        <end position="344"/>
    </location>
</feature>
<feature type="region of interest" description="Disordered" evidence="2">
    <location>
        <begin position="392"/>
        <end position="439"/>
    </location>
</feature>
<dbReference type="PROSITE" id="PS51782">
    <property type="entry name" value="LYSM"/>
    <property type="match status" value="1"/>
</dbReference>
<protein>
    <submittedName>
        <fullName evidence="4">Peptidoglycan-binding protein LysM</fullName>
    </submittedName>
</protein>
<feature type="domain" description="LysM" evidence="3">
    <location>
        <begin position="263"/>
        <end position="306"/>
    </location>
</feature>
<feature type="compositionally biased region" description="Low complexity" evidence="2">
    <location>
        <begin position="349"/>
        <end position="362"/>
    </location>
</feature>
<dbReference type="Gene3D" id="3.10.350.10">
    <property type="entry name" value="LysM domain"/>
    <property type="match status" value="1"/>
</dbReference>
<dbReference type="AlphaFoldDB" id="A0A7I8BHN1"/>
<evidence type="ECO:0000256" key="2">
    <source>
        <dbReference type="SAM" id="MobiDB-lite"/>
    </source>
</evidence>
<sequence>MPRFVSATHDKTTLTVQYVADNGDILLRSGGTIAWRFNNPGNMRPPSKYVTTSIGVGDSKSGEFFIFPDYDTGRAEKKALLRRKYNNETIASAMEIYAPRSENDTDAYIKWICDRTGFSRDRQLSSMNDSELDSMMNAMEKREGYYARPETRHEKWVKTAAVTLSNGAQPIPNQPVVVKSGGKQQTMQTNLLGQLPLLPFDKAGEQIQLLMHDTQDGLKEIGSITTQAVSSAHVFFRDLFVSKAATQTHYAKDSTRDDAKTPFRYKIVSGDSLSKIATKFKTSVDQLKQDNHLKSNRIFAGDYLMIHGAKPQVAALAPSPSSHDSAVRASNTGAQSGSHESLSSIAHDAASPGGAATSNASGSGAAAAVTKPMTTAVSSAVLTPTPVPKPVPGLAARPAAGNAPASAASAPASGPSAAAGLQGASQATTPDRSKQGQGHPLALIPAVSPQAPWMEKALEQAKLWHGQKEDVITKTINYHKEVGGNLKSLVGNGNPWCASFANWCLMQAGYPITATPMDSQSFRHSKNFVKIDKPVFGAVAVYKHTKGGHAAFVYAKTKAGSPILLGGNQSDAINFGTQKATELKGFFVPASYLKFAQAELAKGAVLETSTAEELNDAFHIEFKKKKDHADR</sequence>
<accession>A0A7I8BHN1</accession>
<dbReference type="CDD" id="cd00118">
    <property type="entry name" value="LysM"/>
    <property type="match status" value="1"/>
</dbReference>
<dbReference type="InterPro" id="IPR036779">
    <property type="entry name" value="LysM_dom_sf"/>
</dbReference>